<dbReference type="EMBL" id="AP026802">
    <property type="protein sequence ID" value="BDR57820.1"/>
    <property type="molecule type" value="Genomic_DNA"/>
</dbReference>
<dbReference type="Proteomes" id="UP001321861">
    <property type="component" value="Chromosome"/>
</dbReference>
<dbReference type="RefSeq" id="WP_317635758.1">
    <property type="nucleotide sequence ID" value="NZ_AP026802.1"/>
</dbReference>
<sequence length="201" mass="22814">MTDFERIKAKIKRAPKGTLFILADFAQLNITYNTLKELVRRLVKAGDLNLVFRGIYQKPNFNSFLKRDIPATPNEVAQAYIRKNKWLSIPAGDTALNLLGLTTQVPNSYTYKSIGPNREITLNNGQKIEFKKVLPREIAVCPTSALVIEALKTIGEQNIEENDLKIIKNKLTDSDLKQLKKDSVSSRIWIQNTINRLDEVS</sequence>
<evidence type="ECO:0000313" key="2">
    <source>
        <dbReference type="Proteomes" id="UP001321861"/>
    </source>
</evidence>
<gene>
    <name evidence="1" type="ORF">XA3_02610</name>
</gene>
<name>A0AAU9D8M1_9LACO</name>
<reference evidence="1 2" key="1">
    <citation type="journal article" date="2023" name="Microbiol. Spectr.">
        <title>Symbiosis of Carpenter Bees with Uncharacterized Lactic Acid Bacteria Showing NAD Auxotrophy.</title>
        <authorList>
            <person name="Kawasaki S."/>
            <person name="Ozawa K."/>
            <person name="Mori T."/>
            <person name="Yamamoto A."/>
            <person name="Ito M."/>
            <person name="Ohkuma M."/>
            <person name="Sakamoto M."/>
            <person name="Matsutani M."/>
        </authorList>
    </citation>
    <scope>NUCLEOTIDE SEQUENCE [LARGE SCALE GENOMIC DNA]</scope>
    <source>
        <strain evidence="1 2">XA3</strain>
    </source>
</reference>
<proteinExistence type="predicted"/>
<accession>A0AAU9D8M1</accession>
<dbReference type="InterPro" id="IPR045738">
    <property type="entry name" value="DUF6088"/>
</dbReference>
<protein>
    <recommendedName>
        <fullName evidence="3">Transcriptional regulator, AbiEi antitoxin, Type IV TA system</fullName>
    </recommendedName>
</protein>
<dbReference type="AlphaFoldDB" id="A0AAU9D8M1"/>
<evidence type="ECO:0008006" key="3">
    <source>
        <dbReference type="Google" id="ProtNLM"/>
    </source>
</evidence>
<dbReference type="KEGG" id="xap:XA3_02610"/>
<organism evidence="1 2">
    <name type="scientific">Xylocopilactobacillus apicola</name>
    <dbReference type="NCBI Taxonomy" id="2932184"/>
    <lineage>
        <taxon>Bacteria</taxon>
        <taxon>Bacillati</taxon>
        <taxon>Bacillota</taxon>
        <taxon>Bacilli</taxon>
        <taxon>Lactobacillales</taxon>
        <taxon>Lactobacillaceae</taxon>
        <taxon>Xylocopilactobacillus</taxon>
    </lineage>
</organism>
<dbReference type="Pfam" id="PF19570">
    <property type="entry name" value="DUF6088"/>
    <property type="match status" value="1"/>
</dbReference>
<keyword evidence="2" id="KW-1185">Reference proteome</keyword>
<evidence type="ECO:0000313" key="1">
    <source>
        <dbReference type="EMBL" id="BDR57820.1"/>
    </source>
</evidence>